<reference evidence="2 3" key="1">
    <citation type="submission" date="2020-08" db="EMBL/GenBank/DDBJ databases">
        <title>Sequencing the genomes of 1000 actinobacteria strains.</title>
        <authorList>
            <person name="Klenk H.-P."/>
        </authorList>
    </citation>
    <scope>NUCLEOTIDE SEQUENCE [LARGE SCALE GENOMIC DNA]</scope>
    <source>
        <strain evidence="2 3">DSM 45886</strain>
    </source>
</reference>
<dbReference type="PANTHER" id="PTHR43194:SF5">
    <property type="entry name" value="PIMELOYL-[ACYL-CARRIER PROTEIN] METHYL ESTER ESTERASE"/>
    <property type="match status" value="1"/>
</dbReference>
<dbReference type="AlphaFoldDB" id="A0A7W7SLL1"/>
<name>A0A7W7SLL1_9ACTN</name>
<dbReference type="InterPro" id="IPR050228">
    <property type="entry name" value="Carboxylesterase_BioH"/>
</dbReference>
<dbReference type="InterPro" id="IPR000073">
    <property type="entry name" value="AB_hydrolase_1"/>
</dbReference>
<dbReference type="InterPro" id="IPR029058">
    <property type="entry name" value="AB_hydrolase_fold"/>
</dbReference>
<feature type="domain" description="AB hydrolase-1" evidence="1">
    <location>
        <begin position="63"/>
        <end position="258"/>
    </location>
</feature>
<dbReference type="GO" id="GO:0003824">
    <property type="term" value="F:catalytic activity"/>
    <property type="evidence" value="ECO:0007669"/>
    <property type="project" value="UniProtKB-ARBA"/>
</dbReference>
<dbReference type="Gene3D" id="3.40.50.1820">
    <property type="entry name" value="alpha/beta hydrolase"/>
    <property type="match status" value="1"/>
</dbReference>
<dbReference type="SUPFAM" id="SSF53474">
    <property type="entry name" value="alpha/beta-Hydrolases"/>
    <property type="match status" value="1"/>
</dbReference>
<accession>A0A7W7SLL1</accession>
<dbReference type="EMBL" id="JACHJW010000001">
    <property type="protein sequence ID" value="MBB4957052.1"/>
    <property type="molecule type" value="Genomic_DNA"/>
</dbReference>
<gene>
    <name evidence="2" type="ORF">FHR38_000785</name>
</gene>
<dbReference type="Pfam" id="PF12697">
    <property type="entry name" value="Abhydrolase_6"/>
    <property type="match status" value="1"/>
</dbReference>
<dbReference type="PANTHER" id="PTHR43194">
    <property type="entry name" value="HYDROLASE ALPHA/BETA FOLD FAMILY"/>
    <property type="match status" value="1"/>
</dbReference>
<proteinExistence type="predicted"/>
<dbReference type="Proteomes" id="UP000578819">
    <property type="component" value="Unassembled WGS sequence"/>
</dbReference>
<evidence type="ECO:0000259" key="1">
    <source>
        <dbReference type="Pfam" id="PF12697"/>
    </source>
</evidence>
<sequence length="306" mass="32550">MRLTFGALERLAPGPGAVLAERMWCTVPRGRVSPADPPGERFTVPVHGRAVVAEAWGEGPAVYLMHGWGGWRGQFNAFIAPLVAAGHRVIAFDAPSHGDSAPGGYGPGRGLLTEFVDALTAVMQAGGPAYAVVGHSLGGAATAIAALDGVPAERLVLIAPMGDPIAYTADFAHALNFGERIHTRFLRRLERRVGRRMAEFDIPARATERQDLPSLLVVHDRLDKEVRHTDGEALAAAWPRAELMLTEGHGHRRILRDPTIVDRVVQYLTDNGGIAVIRAGDGAAVGSMSRETREVVPSPQAVPTGG</sequence>
<protein>
    <submittedName>
        <fullName evidence="2">Pimeloyl-ACP methyl ester carboxylesterase</fullName>
    </submittedName>
</protein>
<comment type="caution">
    <text evidence="2">The sequence shown here is derived from an EMBL/GenBank/DDBJ whole genome shotgun (WGS) entry which is preliminary data.</text>
</comment>
<keyword evidence="3" id="KW-1185">Reference proteome</keyword>
<evidence type="ECO:0000313" key="3">
    <source>
        <dbReference type="Proteomes" id="UP000578819"/>
    </source>
</evidence>
<organism evidence="2 3">
    <name type="scientific">Micromonospora polyrhachis</name>
    <dbReference type="NCBI Taxonomy" id="1282883"/>
    <lineage>
        <taxon>Bacteria</taxon>
        <taxon>Bacillati</taxon>
        <taxon>Actinomycetota</taxon>
        <taxon>Actinomycetes</taxon>
        <taxon>Micromonosporales</taxon>
        <taxon>Micromonosporaceae</taxon>
        <taxon>Micromonospora</taxon>
    </lineage>
</organism>
<evidence type="ECO:0000313" key="2">
    <source>
        <dbReference type="EMBL" id="MBB4957052.1"/>
    </source>
</evidence>